<evidence type="ECO:0000313" key="2">
    <source>
        <dbReference type="Proteomes" id="UP000190409"/>
    </source>
</evidence>
<gene>
    <name evidence="1" type="ORF">BWX42_06525</name>
</gene>
<evidence type="ECO:0000313" key="1">
    <source>
        <dbReference type="EMBL" id="OOL81423.1"/>
    </source>
</evidence>
<reference evidence="1 2" key="1">
    <citation type="submission" date="2017-01" db="EMBL/GenBank/DDBJ databases">
        <title>Complete Genome Sequence of Dolosigranulum pigrum isolated from a Patient with interstitial lung disease.</title>
        <authorList>
            <person name="Mukhopadhyay R."/>
            <person name="Joaquin J."/>
            <person name="Hogue R."/>
            <person name="Fitzgerald S."/>
            <person name="Jospin G."/>
            <person name="Eisen J.A."/>
            <person name="Chaturvedi V."/>
        </authorList>
    </citation>
    <scope>NUCLEOTIDE SEQUENCE [LARGE SCALE GENOMIC DNA]</scope>
    <source>
        <strain evidence="1 2">15S00348</strain>
    </source>
</reference>
<dbReference type="RefSeq" id="WP_077862871.1">
    <property type="nucleotide sequence ID" value="NZ_CP040410.1"/>
</dbReference>
<dbReference type="Pfam" id="PF13731">
    <property type="entry name" value="WxL"/>
    <property type="match status" value="1"/>
</dbReference>
<dbReference type="Proteomes" id="UP000190409">
    <property type="component" value="Unassembled WGS sequence"/>
</dbReference>
<protein>
    <submittedName>
        <fullName evidence="1">Uncharacterized protein</fullName>
    </submittedName>
</protein>
<organism evidence="1 2">
    <name type="scientific">Dolosigranulum pigrum</name>
    <dbReference type="NCBI Taxonomy" id="29394"/>
    <lineage>
        <taxon>Bacteria</taxon>
        <taxon>Bacillati</taxon>
        <taxon>Bacillota</taxon>
        <taxon>Bacilli</taxon>
        <taxon>Lactobacillales</taxon>
        <taxon>Carnobacteriaceae</taxon>
        <taxon>Dolosigranulum</taxon>
    </lineage>
</organism>
<dbReference type="InterPro" id="IPR027994">
    <property type="entry name" value="WxL_dom"/>
</dbReference>
<proteinExistence type="predicted"/>
<name>A0A1S8KP47_9LACT</name>
<accession>A0A1S8KP47</accession>
<comment type="caution">
    <text evidence="1">The sequence shown here is derived from an EMBL/GenBank/DDBJ whole genome shotgun (WGS) entry which is preliminary data.</text>
</comment>
<sequence>MNVKNIVKKFTLVSLTTLGIVASGNTVIAQQTETSNAKIEFTNPEVGNVEIQDPATDGAEGTLENPNDKGTVGTPNSLLSLDYVTHLDFDTHEVNQARGTYNTVTEKPFVQVSDRRQTGEGWHLTAQLGSFSSGGNPTLVGSTITFKNANVQTPGPGTNKPTTGEVTLTAGEESGKIASAAAKTDSLSTAQGLGTWLIDWIKDGENDNVTLTVPANEASAGQHSATITWTLTSGPGQ</sequence>
<dbReference type="EMBL" id="MUYF01000003">
    <property type="protein sequence ID" value="OOL81423.1"/>
    <property type="molecule type" value="Genomic_DNA"/>
</dbReference>
<dbReference type="AlphaFoldDB" id="A0A1S8KP47"/>